<evidence type="ECO:0000256" key="4">
    <source>
        <dbReference type="SAM" id="MobiDB-lite"/>
    </source>
</evidence>
<dbReference type="Gene3D" id="2.180.10.10">
    <property type="entry name" value="RHS repeat-associated core"/>
    <property type="match status" value="1"/>
</dbReference>
<keyword evidence="6" id="KW-1185">Reference proteome</keyword>
<accession>A0ABT1QMK3</accession>
<dbReference type="EMBL" id="JANFQO010000003">
    <property type="protein sequence ID" value="MCQ4163764.1"/>
    <property type="molecule type" value="Genomic_DNA"/>
</dbReference>
<comment type="subcellular location">
    <subcellularLocation>
        <location evidence="1">Secreted</location>
    </subcellularLocation>
</comment>
<dbReference type="SUPFAM" id="SSF69318">
    <property type="entry name" value="Integrin alpha N-terminal domain"/>
    <property type="match status" value="1"/>
</dbReference>
<name>A0ABT1QMK3_9GAMM</name>
<dbReference type="Pfam" id="PF03534">
    <property type="entry name" value="SpvB"/>
    <property type="match status" value="1"/>
</dbReference>
<dbReference type="PANTHER" id="PTHR46580">
    <property type="entry name" value="SENSOR KINASE-RELATED"/>
    <property type="match status" value="1"/>
</dbReference>
<organism evidence="5 6">
    <name type="scientific">Tahibacter harae</name>
    <dbReference type="NCBI Taxonomy" id="2963937"/>
    <lineage>
        <taxon>Bacteria</taxon>
        <taxon>Pseudomonadati</taxon>
        <taxon>Pseudomonadota</taxon>
        <taxon>Gammaproteobacteria</taxon>
        <taxon>Lysobacterales</taxon>
        <taxon>Rhodanobacteraceae</taxon>
        <taxon>Tahibacter</taxon>
    </lineage>
</organism>
<dbReference type="InterPro" id="IPR003284">
    <property type="entry name" value="Sal_SpvB"/>
</dbReference>
<gene>
    <name evidence="5" type="ORF">NM961_03460</name>
</gene>
<reference evidence="5" key="1">
    <citation type="submission" date="2022-07" db="EMBL/GenBank/DDBJ databases">
        <title>Tahibacter sp., a new gammaproteobacterium isolated from the silt sample collected at pig farm.</title>
        <authorList>
            <person name="Chen H."/>
        </authorList>
    </citation>
    <scope>NUCLEOTIDE SEQUENCE</scope>
    <source>
        <strain evidence="5">P2K</strain>
    </source>
</reference>
<dbReference type="Proteomes" id="UP001165498">
    <property type="component" value="Unassembled WGS sequence"/>
</dbReference>
<keyword evidence="3" id="KW-0843">Virulence</keyword>
<evidence type="ECO:0000313" key="6">
    <source>
        <dbReference type="Proteomes" id="UP001165498"/>
    </source>
</evidence>
<proteinExistence type="predicted"/>
<sequence length="2203" mass="233593">MPVDPETGQESAEVPNLPQADPEQVAAADLPAHDEPAGTLAGEAGVDGGAAIYSVPLAVPPGRAGMQPALGLAYSSRNGNSIAGVGWTLTGTSSLHRCPRTPEQDGETRGVSYDNNDRLCLDGQRLIAVTAPGGSNPGTYGAAGTHYRTEIDSFVRVIQVGGNLAGNSACFRVEEKSGRILHYGAVASGTDPAAPTTCTSATSARVQPSGAAATLSWLLEKVEDRVGNNMRYEYTVYGAGENLLKQVLYTGLGAQAGDRKVVIDYSARIDIGSSYLDGGLTEQTQKLSKITTKIGDTTVRTLTPAYVSGTFSDRLLLKELTECANRNTTGTTLSMVCHPKTVFGWNDGTPNVVLSSLTAANLPGASTGLPAGGGVAGSRQLRVVGDLDGDGARETVLAVPQGSGSTADVYLVQLAADRSVRAAVNFTGKLSVLPERYADMDGDGRAEVLSLPAIGAPQVVSLGIWTLGRGAAVTANAFHFVPTTVASPASVTAGSLFTADVGGDGKLDLITTAPAASCGSDVLGTKTGVFIHTNAMTGRLSTSSTTASFTSSATPLFCLSRSATTSTNVTLDERIERIADFNGDGLPDFFISNNGTGNNKTFSRILLGQGVGTPQSISCSSLGSPALSTDECDRAKGYVAQWQDINGDGLDDFVFAKPGGNWQLRLNKGGSLGALITTASNAGLKIHTTAAGARFRYADRLPAMDVDNDGKTDLLAVTGDYQGFAMKMCVAALVGQLPSGECPDSTRDVEAGQCLAYACPQDPGSGTLNMPANGVNTPGYPAVWKLPGGTTVPVFAMYDSSTLDFSGNDQSAYYVDQLKFVQTGPSSFTVQNLPTAMVTKLQQSAADDVFGDGLSDLVTELGCQFKQITHNGANQPGCLVIGESATYGNSYGPTHLPNGRPVSDFNAILSGGSYISVLEAAVNENRGVYLSSNGEGRNTDVPLDLGPEAPVAAATAAASPVLPDVLRNATDGMGDIAAWNLVAMAFPAVQNQIPLYSVPSDHGYADSRHYYFASTMPVVTGFAQHSGLRDSGGKPDMSGWRSAVYGYREAMYNHFGRGFQGFRAIVSDSAFNQATKQVRTTTTFQQKFPLTGRVESVVVTVPNTTQRISEELNTWKCGRSNRGDCLLGDSLATPTGLVAPFLDQQRVNAYEPDSGVLSHHTLTVNAGSVAGGVSGWDNYGNLVEQLVIQADDGADSFLTEHSTRTVNVYDLASANIAQWWTDRLNSSSVTRQISYAGTHSLPSGASAPAQTVIADTSWNADRTLLSRSIQSGVAGQQSTTSYSYTSGGLPSQVVVTLPDLPAADPSRVRTVNYTYSRDGENPAADGYFVLDTSNALSQVSTTKTLPRDGQVREAKDPNNIRTTTTYDAFGRATRVDYVDSTGAVFASPMQMALTRCTAGVCGGGAAAEDFTPAVAVLRQTTVRAGYPTTIDWTDVLGRSVKQASGSFAGDFSLTLTTYDLQGKVASQSTPFFKTQPVNYTSLQYDRVGRLTQKTAPGSSLDVTNGNVVSSYTYTGRKTKVMVRGSTVMPSGGNCPAQPALPATAKLCLQVERSNDARGALMQTKDAAGLIVDYWTDAQGQVAAIKDDTGLITATYNALGHRLTSKDPDQGYWQFESNALGELLKQTDSRGAVTRVTVRDVLGRVKQQTTVPPTVVPAGMDANAFHDEWEYDPANALGALYRVTRRRGANVAAPETNTRVWRETYTYDSAARVIDTATSINEGSTTAFSRTQSYDPVTGRPLTRVYASGLAVKTEYTAYGQPSKLSNAVNGFVYWAATAHNAWGQVSGENLANGISGTYATDLATGQPTQRRWTKGGVPLDQVDYTYDSFANLKSQLRAGNAETYAYDVRQRLVRSSRTSGGIVDYRYAPNGNLERKTDYSADVANAYTYGLGVDLGNGNCGPHAATNVALPGSGLDTYTCDRNGNVVGGNTLSLRFAADNRPVYSARPSASGTTQWAYSTDGFRYYALSSRGVTYFDREGYESTGAVVRHELGPVIVERQNGIDTVTAVLTDRLGSTIATVDTTTQTRAYDAFGQVRNGDLTNKPNGTLNLPGSIRGFTQHEHADDVRLIHMKGRLYDYQVGAVSKCGSVGAVSDQQPESEPVQLHHERSVGGDGSDGVCHQLGFVHGQSRVPKQCKSGVPCWASWAIQVVCFVRRRTARNVEWMGRKAKSTEEANQLLCRNRRYYVRYIRWNASCTKFSKRN</sequence>
<comment type="caution">
    <text evidence="5">The sequence shown here is derived from an EMBL/GenBank/DDBJ whole genome shotgun (WGS) entry which is preliminary data.</text>
</comment>
<dbReference type="RefSeq" id="WP_255911325.1">
    <property type="nucleotide sequence ID" value="NZ_JANFQO010000003.1"/>
</dbReference>
<dbReference type="Gene3D" id="2.130.10.130">
    <property type="entry name" value="Integrin alpha, N-terminal"/>
    <property type="match status" value="2"/>
</dbReference>
<evidence type="ECO:0000256" key="3">
    <source>
        <dbReference type="ARBA" id="ARBA00023026"/>
    </source>
</evidence>
<feature type="region of interest" description="Disordered" evidence="4">
    <location>
        <begin position="1"/>
        <end position="29"/>
    </location>
</feature>
<evidence type="ECO:0000256" key="2">
    <source>
        <dbReference type="ARBA" id="ARBA00022525"/>
    </source>
</evidence>
<evidence type="ECO:0000313" key="5">
    <source>
        <dbReference type="EMBL" id="MCQ4163764.1"/>
    </source>
</evidence>
<evidence type="ECO:0000256" key="1">
    <source>
        <dbReference type="ARBA" id="ARBA00004613"/>
    </source>
</evidence>
<dbReference type="InterPro" id="IPR028994">
    <property type="entry name" value="Integrin_alpha_N"/>
</dbReference>
<protein>
    <submittedName>
        <fullName evidence="5">FG-GAP-like repeat-containing protein</fullName>
    </submittedName>
</protein>
<keyword evidence="2" id="KW-0964">Secreted</keyword>